<feature type="non-terminal residue" evidence="1">
    <location>
        <position position="1"/>
    </location>
</feature>
<keyword evidence="2" id="KW-1185">Reference proteome</keyword>
<dbReference type="Proteomes" id="UP000261080">
    <property type="component" value="Unassembled WGS sequence"/>
</dbReference>
<reference evidence="1 2" key="1">
    <citation type="submission" date="2018-08" db="EMBL/GenBank/DDBJ databases">
        <title>A genome reference for cultivated species of the human gut microbiota.</title>
        <authorList>
            <person name="Zou Y."/>
            <person name="Xue W."/>
            <person name="Luo G."/>
        </authorList>
    </citation>
    <scope>NUCLEOTIDE SEQUENCE [LARGE SCALE GENOMIC DNA]</scope>
    <source>
        <strain evidence="1 2">AF37-2AT</strain>
    </source>
</reference>
<name>A0A3E3JYE9_9FIRM</name>
<sequence>EEKKVRPQDKWDAKAGLVPKTYKVNEKVAEEFRAVCKSKGIAMGTQITKMMKEFIDQSNKE</sequence>
<evidence type="ECO:0000313" key="1">
    <source>
        <dbReference type="EMBL" id="RGE84398.1"/>
    </source>
</evidence>
<organism evidence="1 2">
    <name type="scientific">Sellimonas intestinalis</name>
    <dbReference type="NCBI Taxonomy" id="1653434"/>
    <lineage>
        <taxon>Bacteria</taxon>
        <taxon>Bacillati</taxon>
        <taxon>Bacillota</taxon>
        <taxon>Clostridia</taxon>
        <taxon>Lachnospirales</taxon>
        <taxon>Lachnospiraceae</taxon>
        <taxon>Sellimonas</taxon>
    </lineage>
</organism>
<proteinExistence type="predicted"/>
<dbReference type="AlphaFoldDB" id="A0A3E3JYE9"/>
<gene>
    <name evidence="1" type="ORF">DW016_15525</name>
</gene>
<evidence type="ECO:0000313" key="2">
    <source>
        <dbReference type="Proteomes" id="UP000261080"/>
    </source>
</evidence>
<dbReference type="OrthoDB" id="1655841at2"/>
<protein>
    <recommendedName>
        <fullName evidence="3">Chemotaxis protein</fullName>
    </recommendedName>
</protein>
<evidence type="ECO:0008006" key="3">
    <source>
        <dbReference type="Google" id="ProtNLM"/>
    </source>
</evidence>
<accession>A0A3E3JYE9</accession>
<dbReference type="RefSeq" id="WP_117493919.1">
    <property type="nucleotide sequence ID" value="NZ_QVLX01000017.1"/>
</dbReference>
<comment type="caution">
    <text evidence="1">The sequence shown here is derived from an EMBL/GenBank/DDBJ whole genome shotgun (WGS) entry which is preliminary data.</text>
</comment>
<dbReference type="EMBL" id="QVLX01000017">
    <property type="protein sequence ID" value="RGE84398.1"/>
    <property type="molecule type" value="Genomic_DNA"/>
</dbReference>